<dbReference type="PANTHER" id="PTHR12110">
    <property type="entry name" value="HYDROXYPYRUVATE ISOMERASE"/>
    <property type="match status" value="1"/>
</dbReference>
<dbReference type="InterPro" id="IPR013022">
    <property type="entry name" value="Xyl_isomerase-like_TIM-brl"/>
</dbReference>
<gene>
    <name evidence="2" type="ordered locus">Sros_4521</name>
</gene>
<evidence type="ECO:0000313" key="2">
    <source>
        <dbReference type="EMBL" id="ACZ87386.1"/>
    </source>
</evidence>
<feature type="domain" description="Xylose isomerase-like TIM barrel" evidence="1">
    <location>
        <begin position="19"/>
        <end position="265"/>
    </location>
</feature>
<dbReference type="eggNOG" id="COG1082">
    <property type="taxonomic scope" value="Bacteria"/>
</dbReference>
<organism evidence="2 3">
    <name type="scientific">Streptosporangium roseum (strain ATCC 12428 / DSM 43021 / JCM 3005 / KCTC 9067 / NCIMB 10171 / NRRL 2505 / NI 9100)</name>
    <dbReference type="NCBI Taxonomy" id="479432"/>
    <lineage>
        <taxon>Bacteria</taxon>
        <taxon>Bacillati</taxon>
        <taxon>Actinomycetota</taxon>
        <taxon>Actinomycetes</taxon>
        <taxon>Streptosporangiales</taxon>
        <taxon>Streptosporangiaceae</taxon>
        <taxon>Streptosporangium</taxon>
    </lineage>
</organism>
<dbReference type="GO" id="GO:0016853">
    <property type="term" value="F:isomerase activity"/>
    <property type="evidence" value="ECO:0007669"/>
    <property type="project" value="UniProtKB-KW"/>
</dbReference>
<dbReference type="Proteomes" id="UP000002029">
    <property type="component" value="Chromosome"/>
</dbReference>
<proteinExistence type="predicted"/>
<evidence type="ECO:0000259" key="1">
    <source>
        <dbReference type="Pfam" id="PF01261"/>
    </source>
</evidence>
<dbReference type="AlphaFoldDB" id="D2B1T4"/>
<dbReference type="OrthoDB" id="9779184at2"/>
<keyword evidence="2" id="KW-0413">Isomerase</keyword>
<dbReference type="EMBL" id="CP001814">
    <property type="protein sequence ID" value="ACZ87386.1"/>
    <property type="molecule type" value="Genomic_DNA"/>
</dbReference>
<dbReference type="InterPro" id="IPR036237">
    <property type="entry name" value="Xyl_isomerase-like_sf"/>
</dbReference>
<keyword evidence="3" id="KW-1185">Reference proteome</keyword>
<dbReference type="KEGG" id="sro:Sros_4521"/>
<dbReference type="InterPro" id="IPR050312">
    <property type="entry name" value="IolE/XylAMocC-like"/>
</dbReference>
<dbReference type="PANTHER" id="PTHR12110:SF41">
    <property type="entry name" value="INOSOSE DEHYDRATASE"/>
    <property type="match status" value="1"/>
</dbReference>
<reference evidence="2 3" key="1">
    <citation type="journal article" date="2010" name="Stand. Genomic Sci.">
        <title>Complete genome sequence of Streptosporangium roseum type strain (NI 9100).</title>
        <authorList>
            <person name="Nolan M."/>
            <person name="Sikorski J."/>
            <person name="Jando M."/>
            <person name="Lucas S."/>
            <person name="Lapidus A."/>
            <person name="Glavina Del Rio T."/>
            <person name="Chen F."/>
            <person name="Tice H."/>
            <person name="Pitluck S."/>
            <person name="Cheng J.F."/>
            <person name="Chertkov O."/>
            <person name="Sims D."/>
            <person name="Meincke L."/>
            <person name="Brettin T."/>
            <person name="Han C."/>
            <person name="Detter J.C."/>
            <person name="Bruce D."/>
            <person name="Goodwin L."/>
            <person name="Land M."/>
            <person name="Hauser L."/>
            <person name="Chang Y.J."/>
            <person name="Jeffries C.D."/>
            <person name="Ivanova N."/>
            <person name="Mavromatis K."/>
            <person name="Mikhailova N."/>
            <person name="Chen A."/>
            <person name="Palaniappan K."/>
            <person name="Chain P."/>
            <person name="Rohde M."/>
            <person name="Goker M."/>
            <person name="Bristow J."/>
            <person name="Eisen J.A."/>
            <person name="Markowitz V."/>
            <person name="Hugenholtz P."/>
            <person name="Kyrpides N.C."/>
            <person name="Klenk H.P."/>
        </authorList>
    </citation>
    <scope>NUCLEOTIDE SEQUENCE [LARGE SCALE GENOMIC DNA]</scope>
    <source>
        <strain evidence="3">ATCC 12428 / DSM 43021 / JCM 3005 / NI 9100</strain>
    </source>
</reference>
<dbReference type="HOGENOM" id="CLU_885441_0_0_11"/>
<sequence>MKLGVYSACLPELTPHQAIQAAAETGYAGIEWRISHEVGSAGPADFLTNNRCTVRPTRAEIRDIRRRCDRAGVEIIGLNAYLETGDLAGVEQMMELAADAGTARMRLLAPAAGRGDFHASLARAVEFFGDVAVLAGRYGVRALLEMHQRTICPSAALAMRVVGHLSPELVGVIYDPGNAVVEGFEEPEMALQILGEHLAHVHIKNVAFERPGDGGPWRHRWTPMDDGMLDVPRILGLLDGAGYRDWVSVEDFSADRSSAEALAFNAAYLRSHASFPAGPPLPAALPAVLAAGGEQR</sequence>
<dbReference type="Pfam" id="PF01261">
    <property type="entry name" value="AP_endonuc_2"/>
    <property type="match status" value="1"/>
</dbReference>
<name>D2B1T4_STRRD</name>
<dbReference type="SUPFAM" id="SSF51658">
    <property type="entry name" value="Xylose isomerase-like"/>
    <property type="match status" value="1"/>
</dbReference>
<protein>
    <submittedName>
        <fullName evidence="2">Sugar phosphate isomerase/epimerase-like protein</fullName>
    </submittedName>
</protein>
<dbReference type="RefSeq" id="WP_012891128.1">
    <property type="nucleotide sequence ID" value="NC_013595.1"/>
</dbReference>
<evidence type="ECO:0000313" key="3">
    <source>
        <dbReference type="Proteomes" id="UP000002029"/>
    </source>
</evidence>
<dbReference type="STRING" id="479432.Sros_4521"/>
<accession>D2B1T4</accession>
<dbReference type="Gene3D" id="3.20.20.150">
    <property type="entry name" value="Divalent-metal-dependent TIM barrel enzymes"/>
    <property type="match status" value="1"/>
</dbReference>